<sequence length="41" mass="4553">MFSQPTSQFPYQYGSPPPACLVNIYAGEEFLLPQAFLEPSS</sequence>
<comment type="caution">
    <text evidence="1">The sequence shown here is derived from an EMBL/GenBank/DDBJ whole genome shotgun (WGS) entry which is preliminary data.</text>
</comment>
<name>A0A1Z5HQG1_9FIRM</name>
<reference evidence="2" key="1">
    <citation type="journal article" date="2017" name="Appl. Environ. Microbiol.">
        <title>Genomic analysis of Calderihabitans maritimus KKC1, a thermophilic hydrogenogenic carboxydotrophic bacterium isolated from marine sediment.</title>
        <authorList>
            <person name="Omae K."/>
            <person name="Yoneda Y."/>
            <person name="Fukuyama Y."/>
            <person name="Yoshida T."/>
            <person name="Sako Y."/>
        </authorList>
    </citation>
    <scope>NUCLEOTIDE SEQUENCE [LARGE SCALE GENOMIC DNA]</scope>
    <source>
        <strain evidence="2">KKC1</strain>
    </source>
</reference>
<evidence type="ECO:0000313" key="1">
    <source>
        <dbReference type="EMBL" id="GAW91678.1"/>
    </source>
</evidence>
<proteinExistence type="predicted"/>
<dbReference type="EMBL" id="BDGJ01000024">
    <property type="protein sequence ID" value="GAW91678.1"/>
    <property type="molecule type" value="Genomic_DNA"/>
</dbReference>
<keyword evidence="2" id="KW-1185">Reference proteome</keyword>
<dbReference type="Proteomes" id="UP000197032">
    <property type="component" value="Unassembled WGS sequence"/>
</dbReference>
<evidence type="ECO:0000313" key="2">
    <source>
        <dbReference type="Proteomes" id="UP000197032"/>
    </source>
</evidence>
<organism evidence="1 2">
    <name type="scientific">Calderihabitans maritimus</name>
    <dbReference type="NCBI Taxonomy" id="1246530"/>
    <lineage>
        <taxon>Bacteria</taxon>
        <taxon>Bacillati</taxon>
        <taxon>Bacillota</taxon>
        <taxon>Clostridia</taxon>
        <taxon>Neomoorellales</taxon>
        <taxon>Calderihabitantaceae</taxon>
        <taxon>Calderihabitans</taxon>
    </lineage>
</organism>
<dbReference type="AlphaFoldDB" id="A0A1Z5HQG1"/>
<gene>
    <name evidence="1" type="ORF">KKC1_08390</name>
</gene>
<protein>
    <submittedName>
        <fullName evidence="1">Uncharacterized protein</fullName>
    </submittedName>
</protein>
<accession>A0A1Z5HQG1</accession>